<dbReference type="EMBL" id="SNXZ01000004">
    <property type="protein sequence ID" value="TDP96333.1"/>
    <property type="molecule type" value="Genomic_DNA"/>
</dbReference>
<organism evidence="2 3">
    <name type="scientific">Labedaea rhizosphaerae</name>
    <dbReference type="NCBI Taxonomy" id="598644"/>
    <lineage>
        <taxon>Bacteria</taxon>
        <taxon>Bacillati</taxon>
        <taxon>Actinomycetota</taxon>
        <taxon>Actinomycetes</taxon>
        <taxon>Pseudonocardiales</taxon>
        <taxon>Pseudonocardiaceae</taxon>
        <taxon>Labedaea</taxon>
    </lineage>
</organism>
<feature type="compositionally biased region" description="Basic and acidic residues" evidence="1">
    <location>
        <begin position="21"/>
        <end position="30"/>
    </location>
</feature>
<gene>
    <name evidence="2" type="ORF">EV186_104318</name>
</gene>
<dbReference type="Proteomes" id="UP000295444">
    <property type="component" value="Unassembled WGS sequence"/>
</dbReference>
<dbReference type="RefSeq" id="WP_208115773.1">
    <property type="nucleotide sequence ID" value="NZ_SNXZ01000004.1"/>
</dbReference>
<reference evidence="2 3" key="1">
    <citation type="submission" date="2019-03" db="EMBL/GenBank/DDBJ databases">
        <title>Genomic Encyclopedia of Type Strains, Phase IV (KMG-IV): sequencing the most valuable type-strain genomes for metagenomic binning, comparative biology and taxonomic classification.</title>
        <authorList>
            <person name="Goeker M."/>
        </authorList>
    </citation>
    <scope>NUCLEOTIDE SEQUENCE [LARGE SCALE GENOMIC DNA]</scope>
    <source>
        <strain evidence="2 3">DSM 45361</strain>
    </source>
</reference>
<evidence type="ECO:0000313" key="3">
    <source>
        <dbReference type="Proteomes" id="UP000295444"/>
    </source>
</evidence>
<evidence type="ECO:0000256" key="1">
    <source>
        <dbReference type="SAM" id="MobiDB-lite"/>
    </source>
</evidence>
<feature type="compositionally biased region" description="Acidic residues" evidence="1">
    <location>
        <begin position="40"/>
        <end position="49"/>
    </location>
</feature>
<name>A0A4R6SA29_LABRH</name>
<accession>A0A4R6SA29</accession>
<evidence type="ECO:0000313" key="2">
    <source>
        <dbReference type="EMBL" id="TDP96333.1"/>
    </source>
</evidence>
<comment type="caution">
    <text evidence="2">The sequence shown here is derived from an EMBL/GenBank/DDBJ whole genome shotgun (WGS) entry which is preliminary data.</text>
</comment>
<proteinExistence type="predicted"/>
<dbReference type="AlphaFoldDB" id="A0A4R6SA29"/>
<keyword evidence="3" id="KW-1185">Reference proteome</keyword>
<protein>
    <submittedName>
        <fullName evidence="2">Uncharacterized protein</fullName>
    </submittedName>
</protein>
<sequence>MPDIGGMVRRAKQGAKQVIGKGDKNDKDSVDPVDPVEAVEPVEPETPEVEDIAEVVTEESAEDAASVADVAEIAEEVGRLRALIERTRPDPGPVTGRWSLGIGDLFAEHPKVPKRLRGLVRKLDRYGGLAITEETVEFDGDDVEWSSVTEIRTRNLVEYLLSDAVDQQLESVPLPWFPGRKRVLDAVGKAVLTLLIAAAKEQLERRDVDIRIPAEVHYRGTLRRRRELAPGVLAALVLADPAVNQCLVATAAAHGIEVREADDDLMADAEERAAKVRAKLAALEAKLGKFRPNGN</sequence>
<feature type="region of interest" description="Disordered" evidence="1">
    <location>
        <begin position="1"/>
        <end position="49"/>
    </location>
</feature>